<dbReference type="OrthoDB" id="192832at2759"/>
<dbReference type="GO" id="GO:0004553">
    <property type="term" value="F:hydrolase activity, hydrolyzing O-glycosyl compounds"/>
    <property type="evidence" value="ECO:0007669"/>
    <property type="project" value="InterPro"/>
</dbReference>
<gene>
    <name evidence="3" type="ORF">T440DRAFT_468572</name>
</gene>
<dbReference type="GO" id="GO:0005975">
    <property type="term" value="P:carbohydrate metabolic process"/>
    <property type="evidence" value="ECO:0007669"/>
    <property type="project" value="InterPro"/>
</dbReference>
<dbReference type="PROSITE" id="PS51762">
    <property type="entry name" value="GH16_2"/>
    <property type="match status" value="1"/>
</dbReference>
<evidence type="ECO:0000313" key="4">
    <source>
        <dbReference type="Proteomes" id="UP000799423"/>
    </source>
</evidence>
<organism evidence="3 4">
    <name type="scientific">Plenodomus tracheiphilus IPT5</name>
    <dbReference type="NCBI Taxonomy" id="1408161"/>
    <lineage>
        <taxon>Eukaryota</taxon>
        <taxon>Fungi</taxon>
        <taxon>Dikarya</taxon>
        <taxon>Ascomycota</taxon>
        <taxon>Pezizomycotina</taxon>
        <taxon>Dothideomycetes</taxon>
        <taxon>Pleosporomycetidae</taxon>
        <taxon>Pleosporales</taxon>
        <taxon>Pleosporineae</taxon>
        <taxon>Leptosphaeriaceae</taxon>
        <taxon>Plenodomus</taxon>
    </lineage>
</organism>
<dbReference type="Proteomes" id="UP000799423">
    <property type="component" value="Unassembled WGS sequence"/>
</dbReference>
<feature type="chain" id="PRO_5025459820" evidence="1">
    <location>
        <begin position="20"/>
        <end position="329"/>
    </location>
</feature>
<evidence type="ECO:0000259" key="2">
    <source>
        <dbReference type="PROSITE" id="PS51762"/>
    </source>
</evidence>
<keyword evidence="1" id="KW-0732">Signal</keyword>
<dbReference type="Gene3D" id="2.60.120.200">
    <property type="match status" value="1"/>
</dbReference>
<dbReference type="EMBL" id="MU006307">
    <property type="protein sequence ID" value="KAF2850207.1"/>
    <property type="molecule type" value="Genomic_DNA"/>
</dbReference>
<dbReference type="CDD" id="cd02182">
    <property type="entry name" value="GH16_Strep_laminarinase_like"/>
    <property type="match status" value="1"/>
</dbReference>
<protein>
    <submittedName>
        <fullName evidence="3">Glycoside hydrolase family 16 protein</fullName>
    </submittedName>
</protein>
<dbReference type="AlphaFoldDB" id="A0A6A7B666"/>
<feature type="signal peptide" evidence="1">
    <location>
        <begin position="1"/>
        <end position="19"/>
    </location>
</feature>
<dbReference type="InterPro" id="IPR000757">
    <property type="entry name" value="Beta-glucanase-like"/>
</dbReference>
<reference evidence="3" key="1">
    <citation type="submission" date="2020-01" db="EMBL/GenBank/DDBJ databases">
        <authorList>
            <consortium name="DOE Joint Genome Institute"/>
            <person name="Haridas S."/>
            <person name="Albert R."/>
            <person name="Binder M."/>
            <person name="Bloem J."/>
            <person name="Labutti K."/>
            <person name="Salamov A."/>
            <person name="Andreopoulos B."/>
            <person name="Baker S.E."/>
            <person name="Barry K."/>
            <person name="Bills G."/>
            <person name="Bluhm B.H."/>
            <person name="Cannon C."/>
            <person name="Castanera R."/>
            <person name="Culley D.E."/>
            <person name="Daum C."/>
            <person name="Ezra D."/>
            <person name="Gonzalez J.B."/>
            <person name="Henrissat B."/>
            <person name="Kuo A."/>
            <person name="Liang C."/>
            <person name="Lipzen A."/>
            <person name="Lutzoni F."/>
            <person name="Magnuson J."/>
            <person name="Mondo S."/>
            <person name="Nolan M."/>
            <person name="Ohm R."/>
            <person name="Pangilinan J."/>
            <person name="Park H.-J."/>
            <person name="Ramirez L."/>
            <person name="Alfaro M."/>
            <person name="Sun H."/>
            <person name="Tritt A."/>
            <person name="Yoshinaga Y."/>
            <person name="Zwiers L.-H."/>
            <person name="Turgeon B.G."/>
            <person name="Goodwin S.B."/>
            <person name="Spatafora J.W."/>
            <person name="Crous P.W."/>
            <person name="Grigoriev I.V."/>
        </authorList>
    </citation>
    <scope>NUCLEOTIDE SEQUENCE</scope>
    <source>
        <strain evidence="3">IPT5</strain>
    </source>
</reference>
<dbReference type="PANTHER" id="PTHR10963">
    <property type="entry name" value="GLYCOSYL HYDROLASE-RELATED"/>
    <property type="match status" value="1"/>
</dbReference>
<proteinExistence type="predicted"/>
<evidence type="ECO:0000256" key="1">
    <source>
        <dbReference type="SAM" id="SignalP"/>
    </source>
</evidence>
<keyword evidence="3" id="KW-0378">Hydrolase</keyword>
<keyword evidence="4" id="KW-1185">Reference proteome</keyword>
<accession>A0A6A7B666</accession>
<dbReference type="PANTHER" id="PTHR10963:SF60">
    <property type="entry name" value="GRAM-NEGATIVE BACTERIA-BINDING PROTEIN 1-RELATED"/>
    <property type="match status" value="1"/>
</dbReference>
<feature type="domain" description="GH16" evidence="2">
    <location>
        <begin position="59"/>
        <end position="329"/>
    </location>
</feature>
<sequence length="329" mass="36417">MSSLALLALALAPIGLGTASHGHDHVHLRRDAPLNDLESLAESAVGFVPRRGYKLTWADEFWQIPGSQLPSDTNWLFDLGTSYPGGAEKWGNNETETYTNSPSNVHITKANTLAITPRKSKHDGTWTSARLETQRTDFLAAPGGRLYIEGRIKTGCADPMYRQGIWPAFWALGEDFRGNPTFWPMASEWDFLEVINGLPKIYNTLHCGVAPGGPCNEYNGLGNGGVPWSRCQWHTLGFEVDRTTNSSLSQADAWKSEKLTWFMDGVKVHQVTGSDVNDSKVWESVAHKGHFLLLNVAVGGYWPGQPNELTMDGPKVQLEVDYVRVYNSL</sequence>
<dbReference type="InterPro" id="IPR013320">
    <property type="entry name" value="ConA-like_dom_sf"/>
</dbReference>
<dbReference type="SUPFAM" id="SSF49899">
    <property type="entry name" value="Concanavalin A-like lectins/glucanases"/>
    <property type="match status" value="1"/>
</dbReference>
<evidence type="ECO:0000313" key="3">
    <source>
        <dbReference type="EMBL" id="KAF2850207.1"/>
    </source>
</evidence>
<name>A0A6A7B666_9PLEO</name>
<dbReference type="InterPro" id="IPR050546">
    <property type="entry name" value="Glycosyl_Hydrlase_16"/>
</dbReference>